<accession>A0A655PJV6</accession>
<dbReference type="AlphaFoldDB" id="A0A655PJV6"/>
<sequence>MVAPAPGSTPVKKPRIEERSETGAASLTSSLVSFMLPMFFICSCSLALLSASGFKMPIKVSPRAKVAIAKSRKLKPSIKSVRPKVKRSTPIPLSIPTVESIKPSTVIIHALMTWPLPAKAATAERPTSMSAK</sequence>
<evidence type="ECO:0000313" key="2">
    <source>
        <dbReference type="Proteomes" id="UP000044806"/>
    </source>
</evidence>
<dbReference type="EMBL" id="CWOW01000003">
    <property type="protein sequence ID" value="CSA16272.1"/>
    <property type="molecule type" value="Genomic_DNA"/>
</dbReference>
<dbReference type="Proteomes" id="UP000044806">
    <property type="component" value="Unassembled WGS sequence"/>
</dbReference>
<reference evidence="1 2" key="1">
    <citation type="submission" date="2015-07" db="EMBL/GenBank/DDBJ databases">
        <authorList>
            <consortium name="Pathogen Informatics"/>
        </authorList>
    </citation>
    <scope>NUCLEOTIDE SEQUENCE [LARGE SCALE GENOMIC DNA]</scope>
    <source>
        <strain evidence="1 2">A51</strain>
    </source>
</reference>
<gene>
    <name evidence="1" type="ORF">ERS013165_00917</name>
</gene>
<protein>
    <submittedName>
        <fullName evidence="1">Uncharacterized protein</fullName>
    </submittedName>
</protein>
<organism evidence="1 2">
    <name type="scientific">Vibrio cholerae</name>
    <dbReference type="NCBI Taxonomy" id="666"/>
    <lineage>
        <taxon>Bacteria</taxon>
        <taxon>Pseudomonadati</taxon>
        <taxon>Pseudomonadota</taxon>
        <taxon>Gammaproteobacteria</taxon>
        <taxon>Vibrionales</taxon>
        <taxon>Vibrionaceae</taxon>
        <taxon>Vibrio</taxon>
    </lineage>
</organism>
<name>A0A655PJV6_VIBCL</name>
<evidence type="ECO:0000313" key="1">
    <source>
        <dbReference type="EMBL" id="CSA16272.1"/>
    </source>
</evidence>
<proteinExistence type="predicted"/>